<dbReference type="Proteomes" id="UP001151532">
    <property type="component" value="Chromosome 9"/>
</dbReference>
<comment type="caution">
    <text evidence="2">The sequence shown here is derived from an EMBL/GenBank/DDBJ whole genome shotgun (WGS) entry which is preliminary data.</text>
</comment>
<sequence length="251" mass="28184">MDAVTAKPTYSSHVVAIPYPGRGHVNPLMNFCNILASKQPDTLVTFVVTEEWLGLISSSSNNSPSNLQFGSIPNVIPSELVRNADPIGFVGAALTKMEAPFEELLDRFRQPLRPTLIVTDAFLFWAIGVGNRRNIPVASFFPMSSTVFSVFYHFDLLAQHGHFPVDLLEKGNEMVDYIPGVSPLRLLDLPSLIFASNQYMLHRFLDLISWIPKAQYLILPSIYELESQVIKALKRKNFNSLFMPLVLPYLT</sequence>
<dbReference type="EMBL" id="JAPFFK010000018">
    <property type="protein sequence ID" value="KAJ6692275.1"/>
    <property type="molecule type" value="Genomic_DNA"/>
</dbReference>
<name>A0A9Q0PQ17_SALPP</name>
<proteinExistence type="inferred from homology"/>
<reference evidence="2" key="2">
    <citation type="journal article" date="2023" name="Int. J. Mol. Sci.">
        <title>De Novo Assembly and Annotation of 11 Diverse Shrub Willow (Salix) Genomes Reveals Novel Gene Organization in Sex-Linked Regions.</title>
        <authorList>
            <person name="Hyden B."/>
            <person name="Feng K."/>
            <person name="Yates T.B."/>
            <person name="Jawdy S."/>
            <person name="Cereghino C."/>
            <person name="Smart L.B."/>
            <person name="Muchero W."/>
        </authorList>
    </citation>
    <scope>NUCLEOTIDE SEQUENCE</scope>
    <source>
        <tissue evidence="2">Shoot tip</tissue>
    </source>
</reference>
<dbReference type="AlphaFoldDB" id="A0A9Q0PQ17"/>
<dbReference type="SUPFAM" id="SSF53756">
    <property type="entry name" value="UDP-Glycosyltransferase/glycogen phosphorylase"/>
    <property type="match status" value="1"/>
</dbReference>
<evidence type="ECO:0000313" key="3">
    <source>
        <dbReference type="Proteomes" id="UP001151532"/>
    </source>
</evidence>
<keyword evidence="3" id="KW-1185">Reference proteome</keyword>
<evidence type="ECO:0000256" key="1">
    <source>
        <dbReference type="ARBA" id="ARBA00009995"/>
    </source>
</evidence>
<accession>A0A9Q0PQ17</accession>
<evidence type="ECO:0000313" key="2">
    <source>
        <dbReference type="EMBL" id="KAJ6692275.1"/>
    </source>
</evidence>
<dbReference type="Gene3D" id="3.40.50.2000">
    <property type="entry name" value="Glycogen Phosphorylase B"/>
    <property type="match status" value="1"/>
</dbReference>
<dbReference type="OrthoDB" id="836423at2759"/>
<protein>
    <submittedName>
        <fullName evidence="2">GLYCOSYLTRANSFERASE</fullName>
    </submittedName>
</protein>
<reference evidence="2" key="1">
    <citation type="submission" date="2022-11" db="EMBL/GenBank/DDBJ databases">
        <authorList>
            <person name="Hyden B.L."/>
            <person name="Feng K."/>
            <person name="Yates T."/>
            <person name="Jawdy S."/>
            <person name="Smart L.B."/>
            <person name="Muchero W."/>
        </authorList>
    </citation>
    <scope>NUCLEOTIDE SEQUENCE</scope>
    <source>
        <tissue evidence="2">Shoot tip</tissue>
    </source>
</reference>
<dbReference type="PANTHER" id="PTHR11926">
    <property type="entry name" value="GLUCOSYL/GLUCURONOSYL TRANSFERASES"/>
    <property type="match status" value="1"/>
</dbReference>
<dbReference type="GO" id="GO:0080043">
    <property type="term" value="F:quercetin 3-O-glucosyltransferase activity"/>
    <property type="evidence" value="ECO:0007669"/>
    <property type="project" value="TreeGrafter"/>
</dbReference>
<dbReference type="GO" id="GO:0080044">
    <property type="term" value="F:quercetin 7-O-glucosyltransferase activity"/>
    <property type="evidence" value="ECO:0007669"/>
    <property type="project" value="TreeGrafter"/>
</dbReference>
<comment type="similarity">
    <text evidence="1">Belongs to the UDP-glycosyltransferase family.</text>
</comment>
<gene>
    <name evidence="2" type="ORF">OIU79_014101</name>
</gene>
<organism evidence="2 3">
    <name type="scientific">Salix purpurea</name>
    <name type="common">Purple osier willow</name>
    <dbReference type="NCBI Taxonomy" id="77065"/>
    <lineage>
        <taxon>Eukaryota</taxon>
        <taxon>Viridiplantae</taxon>
        <taxon>Streptophyta</taxon>
        <taxon>Embryophyta</taxon>
        <taxon>Tracheophyta</taxon>
        <taxon>Spermatophyta</taxon>
        <taxon>Magnoliopsida</taxon>
        <taxon>eudicotyledons</taxon>
        <taxon>Gunneridae</taxon>
        <taxon>Pentapetalae</taxon>
        <taxon>rosids</taxon>
        <taxon>fabids</taxon>
        <taxon>Malpighiales</taxon>
        <taxon>Salicaceae</taxon>
        <taxon>Saliceae</taxon>
        <taxon>Salix</taxon>
    </lineage>
</organism>
<dbReference type="PANTHER" id="PTHR11926:SF774">
    <property type="entry name" value="UDP-GLYCOSYLTRANSFERASE 85A1-RELATED"/>
    <property type="match status" value="1"/>
</dbReference>